<dbReference type="Proteomes" id="UP000234323">
    <property type="component" value="Unassembled WGS sequence"/>
</dbReference>
<accession>A0A2I1G9I2</accession>
<evidence type="ECO:0000256" key="1">
    <source>
        <dbReference type="SAM" id="Phobius"/>
    </source>
</evidence>
<keyword evidence="1" id="KW-0812">Transmembrane</keyword>
<protein>
    <submittedName>
        <fullName evidence="2">Uncharacterized protein</fullName>
    </submittedName>
</protein>
<evidence type="ECO:0000313" key="2">
    <source>
        <dbReference type="EMBL" id="PKY43272.1"/>
    </source>
</evidence>
<dbReference type="EMBL" id="LLXI01000244">
    <property type="protein sequence ID" value="PKY43272.1"/>
    <property type="molecule type" value="Genomic_DNA"/>
</dbReference>
<keyword evidence="3" id="KW-1185">Reference proteome</keyword>
<name>A0A2I1G9I2_9GLOM</name>
<feature type="transmembrane region" description="Helical" evidence="1">
    <location>
        <begin position="82"/>
        <end position="98"/>
    </location>
</feature>
<feature type="transmembrane region" description="Helical" evidence="1">
    <location>
        <begin position="131"/>
        <end position="150"/>
    </location>
</feature>
<keyword evidence="1" id="KW-0472">Membrane</keyword>
<proteinExistence type="predicted"/>
<reference evidence="2 3" key="1">
    <citation type="submission" date="2015-10" db="EMBL/GenBank/DDBJ databases">
        <title>Genome analyses suggest a sexual origin of heterokaryosis in a supposedly ancient asexual fungus.</title>
        <authorList>
            <person name="Ropars J."/>
            <person name="Sedzielewska K."/>
            <person name="Noel J."/>
            <person name="Charron P."/>
            <person name="Farinelli L."/>
            <person name="Marton T."/>
            <person name="Kruger M."/>
            <person name="Pelin A."/>
            <person name="Brachmann A."/>
            <person name="Corradi N."/>
        </authorList>
    </citation>
    <scope>NUCLEOTIDE SEQUENCE [LARGE SCALE GENOMIC DNA]</scope>
    <source>
        <strain evidence="2 3">A4</strain>
    </source>
</reference>
<dbReference type="AlphaFoldDB" id="A0A2I1G9I2"/>
<sequence>MRKRLSINVTHLEAEKPKQMTGANVLYNTYKGTSYTLLDFNFLKKDNMQLQVFTNNKRITEKYKFLYEITSDRKNANVKFRIFKYLTAVILALPFLLLEKYQLIVNRLSSESPKNNKTTTYIWFLVRQSTWYFGFYVPYNICSQLYAIVLSKDRRIC</sequence>
<keyword evidence="1" id="KW-1133">Transmembrane helix</keyword>
<evidence type="ECO:0000313" key="3">
    <source>
        <dbReference type="Proteomes" id="UP000234323"/>
    </source>
</evidence>
<organism evidence="2 3">
    <name type="scientific">Rhizophagus irregularis</name>
    <dbReference type="NCBI Taxonomy" id="588596"/>
    <lineage>
        <taxon>Eukaryota</taxon>
        <taxon>Fungi</taxon>
        <taxon>Fungi incertae sedis</taxon>
        <taxon>Mucoromycota</taxon>
        <taxon>Glomeromycotina</taxon>
        <taxon>Glomeromycetes</taxon>
        <taxon>Glomerales</taxon>
        <taxon>Glomeraceae</taxon>
        <taxon>Rhizophagus</taxon>
    </lineage>
</organism>
<gene>
    <name evidence="2" type="ORF">RhiirA4_418129</name>
</gene>
<comment type="caution">
    <text evidence="2">The sequence shown here is derived from an EMBL/GenBank/DDBJ whole genome shotgun (WGS) entry which is preliminary data.</text>
</comment>